<dbReference type="PANTHER" id="PTHR45527:SF1">
    <property type="entry name" value="FATTY ACID SYNTHASE"/>
    <property type="match status" value="1"/>
</dbReference>
<dbReference type="Gene3D" id="3.30.559.30">
    <property type="entry name" value="Nonribosomal peptide synthetase, condensation domain"/>
    <property type="match status" value="1"/>
</dbReference>
<dbReference type="Gene3D" id="3.30.300.30">
    <property type="match status" value="1"/>
</dbReference>
<dbReference type="Pfam" id="PF13193">
    <property type="entry name" value="AMP-binding_C"/>
    <property type="match status" value="1"/>
</dbReference>
<dbReference type="Gene3D" id="1.10.1200.10">
    <property type="entry name" value="ACP-like"/>
    <property type="match status" value="1"/>
</dbReference>
<protein>
    <submittedName>
        <fullName evidence="5">Amino acid adenylation domain-containing protein</fullName>
    </submittedName>
</protein>
<dbReference type="InterPro" id="IPR001242">
    <property type="entry name" value="Condensation_dom"/>
</dbReference>
<dbReference type="GO" id="GO:0009239">
    <property type="term" value="P:enterobactin biosynthetic process"/>
    <property type="evidence" value="ECO:0007669"/>
    <property type="project" value="TreeGrafter"/>
</dbReference>
<dbReference type="InterPro" id="IPR020845">
    <property type="entry name" value="AMP-binding_CS"/>
</dbReference>
<sequence length="1146" mass="128933">MKNNTIYQSNKLTINYWQKQLEDIAPILNFPTDKLRALNFGSKEKNQSDFKQYSTIISAELTIAVKDFARQEKIPLKTIFLVAFKVLLYRYTSQNNIVVGCLDWYRDRQSNKLAILPVKVEVAGNDSFSELLASTQAQISTTEEHLDLNIDALSQALKQENPEFSVASISQMLFRFFTSSSTTKTELGKTVFPRELCLEIIDDSLDMKYQIEYDSDLYHQETIARISCNYQILLESLIANPQAAIASLALISKSEQDKVLFEWNQTQIAEETNCIHQLFEARVVNNPEALAIVCQGKELTYQELNQKANQVAHYLKSLGITKGSLVGLYLERSVTMVVGLLGIIKTGAAYVPLDLGNPQPRQAFILEDAGVSVLLTQASLLDKIPSQIEHNICLDRDWNEIAQFSPDNCGCEVTASDLALIVYTSGSTGKPKGVMITHGNLSHYANSMHRSLNVTSEDVYLHRGQVALIASARQLLMPLTQGAGVVILTEPEKRDPFLMFDTIKRYGVTIVDRVPSFWLGFSDIFRQLDQETKQSIQDNRVRLVATSGEQVALEVYDCWRETFGDRVKLVNLYGQTEGTGVVTVYHVPQQLDRSFKSLPVGSPIGNMRVYLLDEYLKPVPIGVVAQIHISGAGVAKGYLNRPELTAEKFIANPFVEGERLYKTGDLGRYLAALKDTASHNGSIQFLGRIDRQVNIQGLRIELGEIEAILSQNELIQEAAVVVRQNKLGETLAVYLVPTQTPPPSVEILTNYLRQKLPTYMIPQEFIFVDKFPVTTSGKVDRIALSAGSQTEISTSIIAPRDRLESELVQLLQDILGIDRISIRDNFIELGGNSLLAARLVTEIEAKYEQKIAVSTVFQAQNIENLATLIRQEESLATPECLVPIKQGNSTINLFAIHNLGYGLEFYLPLAKYLDSNIAIQGLSSFLSNELDKPHPRDIRGLAAYYTRNLQQVQPQGPYYLLGVSFGGVIAYEIAQLLVSQGEEVKFLGMVDSFFPNRNEVRKYLPIKERFKGHINKTSSQGINHVLNRLKWRIEYNLNTIQAKLHEIDWIRDNFIDRTSRNFAIVENIRWTNDHAKVNKDYAIEPYPGKISMFRAADDMDSKLDWQKLAQAGLAIYDVPGEHLSVLQEPHVRILAEKMQSVLQEYL</sequence>
<dbReference type="InterPro" id="IPR029058">
    <property type="entry name" value="AB_hydrolase_fold"/>
</dbReference>
<accession>A0A964FDU5</accession>
<dbReference type="GO" id="GO:0009366">
    <property type="term" value="C:enterobactin synthetase complex"/>
    <property type="evidence" value="ECO:0007669"/>
    <property type="project" value="TreeGrafter"/>
</dbReference>
<reference evidence="5" key="1">
    <citation type="journal article" date="2021" name="Antonie Van Leeuwenhoek">
        <title>Draft genome and description of Waterburya agarophytonicola gen. nov. sp. nov. (Pleurocapsales, Cyanobacteria): a seaweed symbiont.</title>
        <authorList>
            <person name="Bonthond G."/>
            <person name="Shalygin S."/>
            <person name="Bayer T."/>
            <person name="Weinberger F."/>
        </authorList>
    </citation>
    <scope>NUCLEOTIDE SEQUENCE</scope>
    <source>
        <strain evidence="5">KI4</strain>
    </source>
</reference>
<dbReference type="GO" id="GO:0043041">
    <property type="term" value="P:amino acid activation for nonribosomal peptide biosynthetic process"/>
    <property type="evidence" value="ECO:0007669"/>
    <property type="project" value="TreeGrafter"/>
</dbReference>
<dbReference type="PROSITE" id="PS00455">
    <property type="entry name" value="AMP_BINDING"/>
    <property type="match status" value="1"/>
</dbReference>
<dbReference type="InterPro" id="IPR001031">
    <property type="entry name" value="Thioesterase"/>
</dbReference>
<dbReference type="Gene3D" id="3.40.50.1820">
    <property type="entry name" value="alpha/beta hydrolase"/>
    <property type="match status" value="1"/>
</dbReference>
<dbReference type="AlphaFoldDB" id="A0A964FDU5"/>
<evidence type="ECO:0000313" key="5">
    <source>
        <dbReference type="EMBL" id="MCC0175466.1"/>
    </source>
</evidence>
<keyword evidence="3" id="KW-0597">Phosphoprotein</keyword>
<dbReference type="PROSITE" id="PS50075">
    <property type="entry name" value="CARRIER"/>
    <property type="match status" value="1"/>
</dbReference>
<dbReference type="SUPFAM" id="SSF47336">
    <property type="entry name" value="ACP-like"/>
    <property type="match status" value="1"/>
</dbReference>
<dbReference type="PANTHER" id="PTHR45527">
    <property type="entry name" value="NONRIBOSOMAL PEPTIDE SYNTHETASE"/>
    <property type="match status" value="1"/>
</dbReference>
<dbReference type="SUPFAM" id="SSF56801">
    <property type="entry name" value="Acetyl-CoA synthetase-like"/>
    <property type="match status" value="1"/>
</dbReference>
<dbReference type="Gene3D" id="3.40.50.12780">
    <property type="entry name" value="N-terminal domain of ligase-like"/>
    <property type="match status" value="1"/>
</dbReference>
<dbReference type="InterPro" id="IPR036736">
    <property type="entry name" value="ACP-like_sf"/>
</dbReference>
<comment type="cofactor">
    <cofactor evidence="1">
        <name>pantetheine 4'-phosphate</name>
        <dbReference type="ChEBI" id="CHEBI:47942"/>
    </cofactor>
</comment>
<dbReference type="Pfam" id="PF00550">
    <property type="entry name" value="PP-binding"/>
    <property type="match status" value="1"/>
</dbReference>
<dbReference type="Pfam" id="PF00668">
    <property type="entry name" value="Condensation"/>
    <property type="match status" value="1"/>
</dbReference>
<gene>
    <name evidence="5" type="ORF">I4641_00530</name>
</gene>
<dbReference type="InterPro" id="IPR042099">
    <property type="entry name" value="ANL_N_sf"/>
</dbReference>
<dbReference type="PROSITE" id="PS00012">
    <property type="entry name" value="PHOSPHOPANTETHEINE"/>
    <property type="match status" value="1"/>
</dbReference>
<evidence type="ECO:0000256" key="2">
    <source>
        <dbReference type="ARBA" id="ARBA00022450"/>
    </source>
</evidence>
<feature type="domain" description="Carrier" evidence="4">
    <location>
        <begin position="798"/>
        <end position="873"/>
    </location>
</feature>
<dbReference type="InterPro" id="IPR010071">
    <property type="entry name" value="AA_adenyl_dom"/>
</dbReference>
<keyword evidence="6" id="KW-1185">Reference proteome</keyword>
<dbReference type="SUPFAM" id="SSF52777">
    <property type="entry name" value="CoA-dependent acyltransferases"/>
    <property type="match status" value="1"/>
</dbReference>
<dbReference type="InterPro" id="IPR045851">
    <property type="entry name" value="AMP-bd_C_sf"/>
</dbReference>
<dbReference type="Proteomes" id="UP000729733">
    <property type="component" value="Unassembled WGS sequence"/>
</dbReference>
<dbReference type="EMBL" id="JADWDC010000001">
    <property type="protein sequence ID" value="MCC0175466.1"/>
    <property type="molecule type" value="Genomic_DNA"/>
</dbReference>
<dbReference type="InterPro" id="IPR000873">
    <property type="entry name" value="AMP-dep_synth/lig_dom"/>
</dbReference>
<dbReference type="GO" id="GO:0031177">
    <property type="term" value="F:phosphopantetheine binding"/>
    <property type="evidence" value="ECO:0007669"/>
    <property type="project" value="TreeGrafter"/>
</dbReference>
<dbReference type="NCBIfam" id="TIGR01733">
    <property type="entry name" value="AA-adenyl-dom"/>
    <property type="match status" value="1"/>
</dbReference>
<dbReference type="GO" id="GO:0047527">
    <property type="term" value="F:2,3-dihydroxybenzoate-serine ligase activity"/>
    <property type="evidence" value="ECO:0007669"/>
    <property type="project" value="TreeGrafter"/>
</dbReference>
<evidence type="ECO:0000256" key="3">
    <source>
        <dbReference type="ARBA" id="ARBA00022553"/>
    </source>
</evidence>
<dbReference type="InterPro" id="IPR025110">
    <property type="entry name" value="AMP-bd_C"/>
</dbReference>
<organism evidence="5 6">
    <name type="scientific">Waterburya agarophytonicola KI4</name>
    <dbReference type="NCBI Taxonomy" id="2874699"/>
    <lineage>
        <taxon>Bacteria</taxon>
        <taxon>Bacillati</taxon>
        <taxon>Cyanobacteriota</taxon>
        <taxon>Cyanophyceae</taxon>
        <taxon>Pleurocapsales</taxon>
        <taxon>Hyellaceae</taxon>
        <taxon>Waterburya</taxon>
        <taxon>Waterburya agarophytonicola</taxon>
    </lineage>
</organism>
<keyword evidence="2" id="KW-0596">Phosphopantetheine</keyword>
<evidence type="ECO:0000313" key="6">
    <source>
        <dbReference type="Proteomes" id="UP000729733"/>
    </source>
</evidence>
<dbReference type="InterPro" id="IPR006162">
    <property type="entry name" value="Ppantetheine_attach_site"/>
</dbReference>
<comment type="caution">
    <text evidence="5">The sequence shown here is derived from an EMBL/GenBank/DDBJ whole genome shotgun (WGS) entry which is preliminary data.</text>
</comment>
<dbReference type="Pfam" id="PF00975">
    <property type="entry name" value="Thioesterase"/>
    <property type="match status" value="1"/>
</dbReference>
<dbReference type="CDD" id="cd05930">
    <property type="entry name" value="A_NRPS"/>
    <property type="match status" value="1"/>
</dbReference>
<dbReference type="InterPro" id="IPR009081">
    <property type="entry name" value="PP-bd_ACP"/>
</dbReference>
<dbReference type="SUPFAM" id="SSF53474">
    <property type="entry name" value="alpha/beta-Hydrolases"/>
    <property type="match status" value="1"/>
</dbReference>
<dbReference type="RefSeq" id="WP_229638465.1">
    <property type="nucleotide sequence ID" value="NZ_JADWDC010000001.1"/>
</dbReference>
<name>A0A964FDU5_9CYAN</name>
<dbReference type="GO" id="GO:0005829">
    <property type="term" value="C:cytosol"/>
    <property type="evidence" value="ECO:0007669"/>
    <property type="project" value="TreeGrafter"/>
</dbReference>
<evidence type="ECO:0000259" key="4">
    <source>
        <dbReference type="PROSITE" id="PS50075"/>
    </source>
</evidence>
<proteinExistence type="predicted"/>
<dbReference type="Pfam" id="PF00501">
    <property type="entry name" value="AMP-binding"/>
    <property type="match status" value="1"/>
</dbReference>
<evidence type="ECO:0000256" key="1">
    <source>
        <dbReference type="ARBA" id="ARBA00001957"/>
    </source>
</evidence>